<evidence type="ECO:0000313" key="6">
    <source>
        <dbReference type="EMBL" id="MFC4469228.1"/>
    </source>
</evidence>
<comment type="caution">
    <text evidence="6">The sequence shown here is derived from an EMBL/GenBank/DDBJ whole genome shotgun (WGS) entry which is preliminary data.</text>
</comment>
<dbReference type="InterPro" id="IPR011761">
    <property type="entry name" value="ATP-grasp"/>
</dbReference>
<evidence type="ECO:0000259" key="5">
    <source>
        <dbReference type="PROSITE" id="PS50975"/>
    </source>
</evidence>
<dbReference type="PROSITE" id="PS50975">
    <property type="entry name" value="ATP_GRASP"/>
    <property type="match status" value="1"/>
</dbReference>
<reference evidence="7" key="1">
    <citation type="journal article" date="2019" name="Int. J. Syst. Evol. Microbiol.">
        <title>The Global Catalogue of Microorganisms (GCM) 10K type strain sequencing project: providing services to taxonomists for standard genome sequencing and annotation.</title>
        <authorList>
            <consortium name="The Broad Institute Genomics Platform"/>
            <consortium name="The Broad Institute Genome Sequencing Center for Infectious Disease"/>
            <person name="Wu L."/>
            <person name="Ma J."/>
        </authorList>
    </citation>
    <scope>NUCLEOTIDE SEQUENCE [LARGE SCALE GENOMIC DNA]</scope>
    <source>
        <strain evidence="7">DT43</strain>
    </source>
</reference>
<keyword evidence="2 4" id="KW-0547">Nucleotide-binding</keyword>
<sequence>MHTTPRRPLLLVGAGIREYHAHSLLQIAAAHPVVLADRAVPPWARPYLAGEVTVALSDPGEVTAAVGKFAAEHSVSGIVTYEPRHARLAAHLAQHLDLPVNSPEAVATCQARHVLREADGPSVQLHAVDDERSALVAARTLGFPVSLTAPAAGTDPVRADCDSEVRSAYRTLRRAGTADPFAATLTVEEVGLDGPEVGVEAVVLSPDEVRTVAVTRKILCPERAQAAVGYSIDAHDDLLEDDTLTRLVAQAITTLGLTVGVVHADIRLTARGPLVLQVGACLADDLIPLLVARARGIDLARAAAALATGDTPGLSPTREQAAAIRYLYPDTSGRVVRLKTPDLFALPWLDRFSWTHRTGTAVLGPPRSGPEDRLAHWVVTGADTAECESRLDQSAEHVTARVAHPASSPAATY</sequence>
<dbReference type="PANTHER" id="PTHR43585">
    <property type="entry name" value="FUMIPYRROLE BIOSYNTHESIS PROTEIN C"/>
    <property type="match status" value="1"/>
</dbReference>
<dbReference type="SUPFAM" id="SSF56059">
    <property type="entry name" value="Glutathione synthetase ATP-binding domain-like"/>
    <property type="match status" value="1"/>
</dbReference>
<dbReference type="EMBL" id="JBHSFG010000059">
    <property type="protein sequence ID" value="MFC4469228.1"/>
    <property type="molecule type" value="Genomic_DNA"/>
</dbReference>
<evidence type="ECO:0000256" key="4">
    <source>
        <dbReference type="PROSITE-ProRule" id="PRU00409"/>
    </source>
</evidence>
<evidence type="ECO:0000256" key="1">
    <source>
        <dbReference type="ARBA" id="ARBA00022598"/>
    </source>
</evidence>
<gene>
    <name evidence="6" type="ORF">ACFPH6_32725</name>
</gene>
<keyword evidence="1" id="KW-0436">Ligase</keyword>
<name>A0ABV8YVG6_9ACTN</name>
<keyword evidence="7" id="KW-1185">Reference proteome</keyword>
<accession>A0ABV8YVG6</accession>
<dbReference type="Gene3D" id="3.30.470.20">
    <property type="entry name" value="ATP-grasp fold, B domain"/>
    <property type="match status" value="1"/>
</dbReference>
<dbReference type="PANTHER" id="PTHR43585:SF2">
    <property type="entry name" value="ATP-GRASP ENZYME FSQD"/>
    <property type="match status" value="1"/>
</dbReference>
<proteinExistence type="predicted"/>
<keyword evidence="3 4" id="KW-0067">ATP-binding</keyword>
<dbReference type="RefSeq" id="WP_386347851.1">
    <property type="nucleotide sequence ID" value="NZ_JBHSFG010000059.1"/>
</dbReference>
<evidence type="ECO:0000313" key="7">
    <source>
        <dbReference type="Proteomes" id="UP001596012"/>
    </source>
</evidence>
<dbReference type="InterPro" id="IPR052032">
    <property type="entry name" value="ATP-dep_AA_Ligase"/>
</dbReference>
<dbReference type="Proteomes" id="UP001596012">
    <property type="component" value="Unassembled WGS sequence"/>
</dbReference>
<protein>
    <submittedName>
        <fullName evidence="6">Carboxylase</fullName>
    </submittedName>
</protein>
<evidence type="ECO:0000256" key="2">
    <source>
        <dbReference type="ARBA" id="ARBA00022741"/>
    </source>
</evidence>
<evidence type="ECO:0000256" key="3">
    <source>
        <dbReference type="ARBA" id="ARBA00022840"/>
    </source>
</evidence>
<organism evidence="6 7">
    <name type="scientific">Streptomyces xiangluensis</name>
    <dbReference type="NCBI Taxonomy" id="2665720"/>
    <lineage>
        <taxon>Bacteria</taxon>
        <taxon>Bacillati</taxon>
        <taxon>Actinomycetota</taxon>
        <taxon>Actinomycetes</taxon>
        <taxon>Kitasatosporales</taxon>
        <taxon>Streptomycetaceae</taxon>
        <taxon>Streptomyces</taxon>
    </lineage>
</organism>
<feature type="domain" description="ATP-grasp" evidence="5">
    <location>
        <begin position="112"/>
        <end position="308"/>
    </location>
</feature>